<dbReference type="AlphaFoldDB" id="A0A4U8V2V0"/>
<feature type="coiled-coil region" evidence="3">
    <location>
        <begin position="116"/>
        <end position="199"/>
    </location>
</feature>
<reference evidence="5 6" key="1">
    <citation type="journal article" date="2015" name="Genome Biol.">
        <title>Comparative genomics of Steinernema reveals deeply conserved gene regulatory networks.</title>
        <authorList>
            <person name="Dillman A.R."/>
            <person name="Macchietto M."/>
            <person name="Porter C.F."/>
            <person name="Rogers A."/>
            <person name="Williams B."/>
            <person name="Antoshechkin I."/>
            <person name="Lee M.M."/>
            <person name="Goodwin Z."/>
            <person name="Lu X."/>
            <person name="Lewis E.E."/>
            <person name="Goodrich-Blair H."/>
            <person name="Stock S.P."/>
            <person name="Adams B.J."/>
            <person name="Sternberg P.W."/>
            <person name="Mortazavi A."/>
        </authorList>
    </citation>
    <scope>NUCLEOTIDE SEQUENCE [LARGE SCALE GENOMIC DNA]</scope>
    <source>
        <strain evidence="5 6">ALL</strain>
    </source>
</reference>
<dbReference type="EMBL" id="CM016762">
    <property type="protein sequence ID" value="TMS39715.1"/>
    <property type="molecule type" value="Genomic_DNA"/>
</dbReference>
<name>A0A4U8V2V0_STECR</name>
<proteinExistence type="inferred from homology"/>
<keyword evidence="6" id="KW-1185">Reference proteome</keyword>
<accession>A0A4U8V2V0</accession>
<evidence type="ECO:0000256" key="1">
    <source>
        <dbReference type="ARBA" id="ARBA00010061"/>
    </source>
</evidence>
<dbReference type="GO" id="GO:0008093">
    <property type="term" value="F:cytoskeletal anchor activity"/>
    <property type="evidence" value="ECO:0007669"/>
    <property type="project" value="InterPro"/>
</dbReference>
<dbReference type="Pfam" id="PF09730">
    <property type="entry name" value="BicD"/>
    <property type="match status" value="1"/>
</dbReference>
<evidence type="ECO:0000313" key="6">
    <source>
        <dbReference type="Proteomes" id="UP000298663"/>
    </source>
</evidence>
<dbReference type="PANTHER" id="PTHR31233:SF6">
    <property type="entry name" value="PROTEIN BICAUDAL D"/>
    <property type="match status" value="1"/>
</dbReference>
<comment type="similarity">
    <text evidence="1">Belongs to the BicD family.</text>
</comment>
<feature type="coiled-coil region" evidence="3">
    <location>
        <begin position="3"/>
        <end position="86"/>
    </location>
</feature>
<dbReference type="GO" id="GO:0070507">
    <property type="term" value="P:regulation of microtubule cytoskeleton organization"/>
    <property type="evidence" value="ECO:0007669"/>
    <property type="project" value="TreeGrafter"/>
</dbReference>
<dbReference type="GO" id="GO:0034452">
    <property type="term" value="F:dynactin binding"/>
    <property type="evidence" value="ECO:0007669"/>
    <property type="project" value="TreeGrafter"/>
</dbReference>
<dbReference type="Proteomes" id="UP000298663">
    <property type="component" value="Chromosome X"/>
</dbReference>
<dbReference type="GO" id="GO:0005829">
    <property type="term" value="C:cytosol"/>
    <property type="evidence" value="ECO:0007669"/>
    <property type="project" value="TreeGrafter"/>
</dbReference>
<dbReference type="OrthoDB" id="10069295at2759"/>
<protein>
    <submittedName>
        <fullName evidence="5">Uncharacterized protein</fullName>
    </submittedName>
</protein>
<feature type="coiled-coil region" evidence="3">
    <location>
        <begin position="321"/>
        <end position="348"/>
    </location>
</feature>
<evidence type="ECO:0000256" key="4">
    <source>
        <dbReference type="SAM" id="MobiDB-lite"/>
    </source>
</evidence>
<keyword evidence="2 3" id="KW-0175">Coiled coil</keyword>
<evidence type="ECO:0000256" key="3">
    <source>
        <dbReference type="SAM" id="Coils"/>
    </source>
</evidence>
<reference evidence="5 6" key="2">
    <citation type="journal article" date="2019" name="G3 (Bethesda)">
        <title>Hybrid Assembly of the Genome of the Entomopathogenic Nematode Steinernema carpocapsae Identifies the X-Chromosome.</title>
        <authorList>
            <person name="Serra L."/>
            <person name="Macchietto M."/>
            <person name="Macias-Munoz A."/>
            <person name="McGill C.J."/>
            <person name="Rodriguez I.M."/>
            <person name="Rodriguez B."/>
            <person name="Murad R."/>
            <person name="Mortazavi A."/>
        </authorList>
    </citation>
    <scope>NUCLEOTIDE SEQUENCE [LARGE SCALE GENOMIC DNA]</scope>
    <source>
        <strain evidence="5 6">ALL</strain>
    </source>
</reference>
<dbReference type="GO" id="GO:0005794">
    <property type="term" value="C:Golgi apparatus"/>
    <property type="evidence" value="ECO:0007669"/>
    <property type="project" value="TreeGrafter"/>
</dbReference>
<dbReference type="GO" id="GO:0072393">
    <property type="term" value="P:microtubule anchoring at microtubule organizing center"/>
    <property type="evidence" value="ECO:0007669"/>
    <property type="project" value="TreeGrafter"/>
</dbReference>
<evidence type="ECO:0000256" key="2">
    <source>
        <dbReference type="ARBA" id="ARBA00023054"/>
    </source>
</evidence>
<feature type="compositionally biased region" description="Polar residues" evidence="4">
    <location>
        <begin position="476"/>
        <end position="487"/>
    </location>
</feature>
<dbReference type="GO" id="GO:0070840">
    <property type="term" value="F:dynein complex binding"/>
    <property type="evidence" value="ECO:0007669"/>
    <property type="project" value="InterPro"/>
</dbReference>
<evidence type="ECO:0000313" key="5">
    <source>
        <dbReference type="EMBL" id="TMS39715.1"/>
    </source>
</evidence>
<feature type="region of interest" description="Disordered" evidence="4">
    <location>
        <begin position="469"/>
        <end position="508"/>
    </location>
</feature>
<organism evidence="5 6">
    <name type="scientific">Steinernema carpocapsae</name>
    <name type="common">Entomopathogenic nematode</name>
    <dbReference type="NCBI Taxonomy" id="34508"/>
    <lineage>
        <taxon>Eukaryota</taxon>
        <taxon>Metazoa</taxon>
        <taxon>Ecdysozoa</taxon>
        <taxon>Nematoda</taxon>
        <taxon>Chromadorea</taxon>
        <taxon>Rhabditida</taxon>
        <taxon>Tylenchina</taxon>
        <taxon>Panagrolaimomorpha</taxon>
        <taxon>Strongyloidoidea</taxon>
        <taxon>Steinernematidae</taxon>
        <taxon>Steinernema</taxon>
    </lineage>
</organism>
<gene>
    <name evidence="5" type="ORF">L596_006198</name>
</gene>
<dbReference type="PANTHER" id="PTHR31233">
    <property type="entry name" value="BICAUDAL D FAMILY MEMBER"/>
    <property type="match status" value="1"/>
</dbReference>
<dbReference type="STRING" id="34508.A0A4U8V2V0"/>
<dbReference type="InterPro" id="IPR018477">
    <property type="entry name" value="BICD"/>
</dbReference>
<feature type="coiled-coil region" evidence="3">
    <location>
        <begin position="224"/>
        <end position="265"/>
    </location>
</feature>
<sequence length="610" mass="69259">MSSDEVKEMMDKLREEIEHLNVEKHRLEDDLQKAQDQNVEAAKIGLQMIDDKSVLEQKLYNLQANHDALKLELDNTKEILNNMRTQHRVAARAEAETEDQMLQESATREADYLQKISSLEGELRSNSQELQRTKTELDRCMEELKNYKENFENLDEHKKNMQKEIKDLKSREQRLLLDYSELEEENVNLQTQVSGLRNRQVEFEAMKMEVKRLVEETEVLQVSMDDANALNQAVSKQLEEALQLYQQEREHRLALKKELDQARNAEHMNQLNSMLADMAGTNSEADSHALKTLESSFHGGSSHESFPAPMSGGNDLFSEIHGDMSNKVTELERERDELNLKLKDVQRTAVNGALPLLRKLDVPASSDMEFANLKELLDTGLGRIDDLLQGTLPNKANEKIIEQIKSNLHAAIMVAAEKNAKLASAQDVMISLSDSINQFYHQLVGNQALDSDKNVAEIMSRLKQYAKSNVDPEAANLSTSASSSQLGANGEETTESGTDERDTRSPRLPLNLARTVLSERFKNELSSRLSGDIDIDALFTDSDQRERVVFEEDDIFKVADSLSDLLRIVKRTAENAVNLNLQMDDAAQQELYVQNMKLRSQLGTKRETEK</sequence>